<keyword evidence="2 3" id="KW-0694">RNA-binding</keyword>
<protein>
    <recommendedName>
        <fullName evidence="3">SsrA-binding protein</fullName>
    </recommendedName>
    <alternativeName>
        <fullName evidence="3">Small protein B</fullName>
    </alternativeName>
</protein>
<evidence type="ECO:0000313" key="5">
    <source>
        <dbReference type="EMBL" id="OHA91743.1"/>
    </source>
</evidence>
<dbReference type="NCBIfam" id="TIGR00086">
    <property type="entry name" value="smpB"/>
    <property type="match status" value="1"/>
</dbReference>
<evidence type="ECO:0000313" key="6">
    <source>
        <dbReference type="Proteomes" id="UP000178612"/>
    </source>
</evidence>
<dbReference type="PANTHER" id="PTHR30308">
    <property type="entry name" value="TMRNA-BINDING COMPONENT OF TRANS-TRANSLATION TAGGING COMPLEX"/>
    <property type="match status" value="1"/>
</dbReference>
<comment type="caution">
    <text evidence="5">The sequence shown here is derived from an EMBL/GenBank/DDBJ whole genome shotgun (WGS) entry which is preliminary data.</text>
</comment>
<sequence>MSNFAENRKAHFNYELLEEMEAGIELLGHEVRAVRTGKMSLEGAHVTVRGGEAYLVGTTISPYQPNNTPEGYSPTRNRRLLLTRKEIETLSSAESKKGLTIVPISVYNKGRRIKVRVAIARGKKKFDKRETLKRRDDEREMRREMKER</sequence>
<dbReference type="InterPro" id="IPR023620">
    <property type="entry name" value="SmpB"/>
</dbReference>
<keyword evidence="1 3" id="KW-0963">Cytoplasm</keyword>
<dbReference type="CDD" id="cd09294">
    <property type="entry name" value="SmpB"/>
    <property type="match status" value="1"/>
</dbReference>
<dbReference type="GO" id="GO:0005829">
    <property type="term" value="C:cytosol"/>
    <property type="evidence" value="ECO:0007669"/>
    <property type="project" value="TreeGrafter"/>
</dbReference>
<comment type="similarity">
    <text evidence="3">Belongs to the SmpB family.</text>
</comment>
<dbReference type="HAMAP" id="MF_00023">
    <property type="entry name" value="SmpB"/>
    <property type="match status" value="1"/>
</dbReference>
<comment type="function">
    <text evidence="3">Required for rescue of stalled ribosomes mediated by trans-translation. Binds to transfer-messenger RNA (tmRNA), required for stable association of tmRNA with ribosomes. tmRNA and SmpB together mimic tRNA shape, replacing the anticodon stem-loop with SmpB. tmRNA is encoded by the ssrA gene; the 2 termini fold to resemble tRNA(Ala) and it encodes a 'tag peptide', a short internal open reading frame. During trans-translation Ala-aminoacylated tmRNA acts like a tRNA, entering the A-site of stalled ribosomes, displacing the stalled mRNA. The ribosome then switches to translate the ORF on the tmRNA; the nascent peptide is terminated with the 'tag peptide' encoded by the tmRNA and targeted for degradation. The ribosome is freed to recommence translation, which seems to be the essential function of trans-translation.</text>
</comment>
<dbReference type="Proteomes" id="UP000178612">
    <property type="component" value="Unassembled WGS sequence"/>
</dbReference>
<dbReference type="GO" id="GO:0070930">
    <property type="term" value="P:trans-translation-dependent protein tagging"/>
    <property type="evidence" value="ECO:0007669"/>
    <property type="project" value="TreeGrafter"/>
</dbReference>
<dbReference type="Pfam" id="PF01668">
    <property type="entry name" value="SmpB"/>
    <property type="match status" value="1"/>
</dbReference>
<organism evidence="5 6">
    <name type="scientific">Candidatus Zambryskibacteria bacterium RIFCSPHIGHO2_01_FULL_49_18</name>
    <dbReference type="NCBI Taxonomy" id="1802740"/>
    <lineage>
        <taxon>Bacteria</taxon>
        <taxon>Candidatus Zambryskiibacteriota</taxon>
    </lineage>
</organism>
<dbReference type="EMBL" id="MHVJ01000008">
    <property type="protein sequence ID" value="OHA91743.1"/>
    <property type="molecule type" value="Genomic_DNA"/>
</dbReference>
<dbReference type="GO" id="GO:0003723">
    <property type="term" value="F:RNA binding"/>
    <property type="evidence" value="ECO:0007669"/>
    <property type="project" value="UniProtKB-UniRule"/>
</dbReference>
<evidence type="ECO:0000256" key="1">
    <source>
        <dbReference type="ARBA" id="ARBA00022490"/>
    </source>
</evidence>
<dbReference type="NCBIfam" id="NF003843">
    <property type="entry name" value="PRK05422.1"/>
    <property type="match status" value="1"/>
</dbReference>
<dbReference type="SUPFAM" id="SSF74982">
    <property type="entry name" value="Small protein B (SmpB)"/>
    <property type="match status" value="1"/>
</dbReference>
<dbReference type="InterPro" id="IPR000037">
    <property type="entry name" value="SsrA-bd_prot"/>
</dbReference>
<dbReference type="PANTHER" id="PTHR30308:SF2">
    <property type="entry name" value="SSRA-BINDING PROTEIN"/>
    <property type="match status" value="1"/>
</dbReference>
<evidence type="ECO:0000256" key="3">
    <source>
        <dbReference type="HAMAP-Rule" id="MF_00023"/>
    </source>
</evidence>
<feature type="region of interest" description="Disordered" evidence="4">
    <location>
        <begin position="127"/>
        <end position="148"/>
    </location>
</feature>
<dbReference type="GO" id="GO:0070929">
    <property type="term" value="P:trans-translation"/>
    <property type="evidence" value="ECO:0007669"/>
    <property type="project" value="UniProtKB-UniRule"/>
</dbReference>
<comment type="subcellular location">
    <subcellularLocation>
        <location evidence="3">Cytoplasm</location>
    </subcellularLocation>
    <text evidence="3">The tmRNA-SmpB complex associates with stalled 70S ribosomes.</text>
</comment>
<evidence type="ECO:0000256" key="2">
    <source>
        <dbReference type="ARBA" id="ARBA00022884"/>
    </source>
</evidence>
<name>A0A1G2T3B0_9BACT</name>
<gene>
    <name evidence="3" type="primary">smpB</name>
    <name evidence="5" type="ORF">A2758_03190</name>
</gene>
<proteinExistence type="inferred from homology"/>
<dbReference type="AlphaFoldDB" id="A0A1G2T3B0"/>
<reference evidence="5 6" key="1">
    <citation type="journal article" date="2016" name="Nat. Commun.">
        <title>Thousands of microbial genomes shed light on interconnected biogeochemical processes in an aquifer system.</title>
        <authorList>
            <person name="Anantharaman K."/>
            <person name="Brown C.T."/>
            <person name="Hug L.A."/>
            <person name="Sharon I."/>
            <person name="Castelle C.J."/>
            <person name="Probst A.J."/>
            <person name="Thomas B.C."/>
            <person name="Singh A."/>
            <person name="Wilkins M.J."/>
            <person name="Karaoz U."/>
            <person name="Brodie E.L."/>
            <person name="Williams K.H."/>
            <person name="Hubbard S.S."/>
            <person name="Banfield J.F."/>
        </authorList>
    </citation>
    <scope>NUCLEOTIDE SEQUENCE [LARGE SCALE GENOMIC DNA]</scope>
</reference>
<dbReference type="Gene3D" id="2.40.280.10">
    <property type="match status" value="1"/>
</dbReference>
<accession>A0A1G2T3B0</accession>
<evidence type="ECO:0000256" key="4">
    <source>
        <dbReference type="SAM" id="MobiDB-lite"/>
    </source>
</evidence>